<organism evidence="3 4">
    <name type="scientific">Saccharothrix texasensis</name>
    <dbReference type="NCBI Taxonomy" id="103734"/>
    <lineage>
        <taxon>Bacteria</taxon>
        <taxon>Bacillati</taxon>
        <taxon>Actinomycetota</taxon>
        <taxon>Actinomycetes</taxon>
        <taxon>Pseudonocardiales</taxon>
        <taxon>Pseudonocardiaceae</taxon>
        <taxon>Saccharothrix</taxon>
    </lineage>
</organism>
<name>A0A3N1H5X9_9PSEU</name>
<evidence type="ECO:0000313" key="3">
    <source>
        <dbReference type="EMBL" id="ROP37831.1"/>
    </source>
</evidence>
<sequence>MAEGLHWSNQDRLLDRLAGHLPPRSGAAASRWDDPQVPPRRGHFFVAKGFRLRIVYGPHPSQFGEFSTPTGESFPVIVVIHGGFWHQRHGLELGRPLAADLVIHGAAAHNIEYRRVTGGGGWPATGDDVLAAIDALDPALGPVVTLGHSAGGHLAVWAAARHPRVVGAVAQAGVLDFLQHPRITRRAAELLGGTPAEVPALYADASPAALLPIPKPLVLVHGEDDEDVPFEQSEAFARASGAELIALPATDHMSLITPGTAAWTACRTAALRLART</sequence>
<evidence type="ECO:0000259" key="2">
    <source>
        <dbReference type="Pfam" id="PF20434"/>
    </source>
</evidence>
<dbReference type="SUPFAM" id="SSF53474">
    <property type="entry name" value="alpha/beta-Hydrolases"/>
    <property type="match status" value="1"/>
</dbReference>
<proteinExistence type="predicted"/>
<protein>
    <submittedName>
        <fullName evidence="3">Prolyl oligopeptidase family protein</fullName>
    </submittedName>
</protein>
<dbReference type="Gene3D" id="3.40.50.1820">
    <property type="entry name" value="alpha/beta hydrolase"/>
    <property type="match status" value="1"/>
</dbReference>
<dbReference type="InterPro" id="IPR029058">
    <property type="entry name" value="AB_hydrolase_fold"/>
</dbReference>
<reference evidence="3 4" key="1">
    <citation type="submission" date="2018-11" db="EMBL/GenBank/DDBJ databases">
        <title>Sequencing the genomes of 1000 actinobacteria strains.</title>
        <authorList>
            <person name="Klenk H.-P."/>
        </authorList>
    </citation>
    <scope>NUCLEOTIDE SEQUENCE [LARGE SCALE GENOMIC DNA]</scope>
    <source>
        <strain evidence="3 4">DSM 44231</strain>
    </source>
</reference>
<dbReference type="GO" id="GO:0016787">
    <property type="term" value="F:hydrolase activity"/>
    <property type="evidence" value="ECO:0007669"/>
    <property type="project" value="UniProtKB-KW"/>
</dbReference>
<comment type="caution">
    <text evidence="3">The sequence shown here is derived from an EMBL/GenBank/DDBJ whole genome shotgun (WGS) entry which is preliminary data.</text>
</comment>
<dbReference type="Proteomes" id="UP000268727">
    <property type="component" value="Unassembled WGS sequence"/>
</dbReference>
<dbReference type="InterPro" id="IPR050300">
    <property type="entry name" value="GDXG_lipolytic_enzyme"/>
</dbReference>
<dbReference type="EMBL" id="RJKM01000001">
    <property type="protein sequence ID" value="ROP37831.1"/>
    <property type="molecule type" value="Genomic_DNA"/>
</dbReference>
<keyword evidence="4" id="KW-1185">Reference proteome</keyword>
<dbReference type="AlphaFoldDB" id="A0A3N1H5X9"/>
<keyword evidence="1" id="KW-0378">Hydrolase</keyword>
<evidence type="ECO:0000313" key="4">
    <source>
        <dbReference type="Proteomes" id="UP000268727"/>
    </source>
</evidence>
<dbReference type="InterPro" id="IPR049492">
    <property type="entry name" value="BD-FAE-like_dom"/>
</dbReference>
<dbReference type="PANTHER" id="PTHR48081:SF33">
    <property type="entry name" value="KYNURENINE FORMAMIDASE"/>
    <property type="match status" value="1"/>
</dbReference>
<dbReference type="Pfam" id="PF20434">
    <property type="entry name" value="BD-FAE"/>
    <property type="match status" value="1"/>
</dbReference>
<accession>A0A3N1H5X9</accession>
<feature type="domain" description="BD-FAE-like" evidence="2">
    <location>
        <begin position="71"/>
        <end position="237"/>
    </location>
</feature>
<evidence type="ECO:0000256" key="1">
    <source>
        <dbReference type="ARBA" id="ARBA00022801"/>
    </source>
</evidence>
<gene>
    <name evidence="3" type="ORF">EDD40_3158</name>
</gene>
<dbReference type="PANTHER" id="PTHR48081">
    <property type="entry name" value="AB HYDROLASE SUPERFAMILY PROTEIN C4A8.06C"/>
    <property type="match status" value="1"/>
</dbReference>